<gene>
    <name evidence="1" type="primary">cas5d</name>
    <name evidence="1" type="ORF">Q5761_07935</name>
</gene>
<sequence length="251" mass="28015">MQVFRAVLELLDYVFFATVERGKVYETGRFIHNYALAYALRLARSPYGCLEQRPDYPRELAELNARGLYLTPAHPIRTSYRLSQWNTVREAYGFGKKPQSLGYPDWGFARVLAPGSSFEFYVLAARPDAWAGLPSLRALGGSGVVYVRLGKFLGKARVRFSLAEEVMQRRGPYTATVLRDRAAAGEAASGLLLNWRDLPAEPVSCTIYPATLPTKLIADPQFLDGDHYVARFEGLQVVLPAGMRFLARTGT</sequence>
<evidence type="ECO:0000313" key="1">
    <source>
        <dbReference type="EMBL" id="WPD18304.1"/>
    </source>
</evidence>
<dbReference type="EMBL" id="CP132508">
    <property type="protein sequence ID" value="WPD18304.1"/>
    <property type="molecule type" value="Genomic_DNA"/>
</dbReference>
<dbReference type="RefSeq" id="WP_318750155.1">
    <property type="nucleotide sequence ID" value="NZ_CP132508.1"/>
</dbReference>
<name>A0ABZ0QM29_9FIRM</name>
<keyword evidence="2" id="KW-1185">Reference proteome</keyword>
<dbReference type="InterPro" id="IPR017576">
    <property type="entry name" value="CRISPR-assoc_prot_Csc1"/>
</dbReference>
<reference evidence="1 2" key="1">
    <citation type="submission" date="2023-08" db="EMBL/GenBank/DDBJ databases">
        <title>Genome sequence of Thermaerobacter compostii strain Ins1, a spore-forming filamentous bacterium isolated from a deep geothermal reservoir.</title>
        <authorList>
            <person name="Bregnard D."/>
            <person name="Gonzalez D."/>
            <person name="Junier P."/>
        </authorList>
    </citation>
    <scope>NUCLEOTIDE SEQUENCE [LARGE SCALE GENOMIC DNA]</scope>
    <source>
        <strain evidence="1 2">Ins1</strain>
    </source>
</reference>
<dbReference type="Proteomes" id="UP001304683">
    <property type="component" value="Chromosome"/>
</dbReference>
<evidence type="ECO:0000313" key="2">
    <source>
        <dbReference type="Proteomes" id="UP001304683"/>
    </source>
</evidence>
<proteinExistence type="predicted"/>
<organism evidence="1 2">
    <name type="scientific">Thermaerobacter composti</name>
    <dbReference type="NCBI Taxonomy" id="554949"/>
    <lineage>
        <taxon>Bacteria</taxon>
        <taxon>Bacillati</taxon>
        <taxon>Bacillota</taxon>
        <taxon>Clostridia</taxon>
        <taxon>Eubacteriales</taxon>
        <taxon>Clostridiales Family XVII. Incertae Sedis</taxon>
        <taxon>Thermaerobacter</taxon>
    </lineage>
</organism>
<dbReference type="NCBIfam" id="TIGR03159">
    <property type="entry name" value="cas_Csc1"/>
    <property type="match status" value="1"/>
</dbReference>
<dbReference type="Pfam" id="PF26241">
    <property type="entry name" value="Cas_Csc1"/>
    <property type="match status" value="1"/>
</dbReference>
<accession>A0ABZ0QM29</accession>
<protein>
    <submittedName>
        <fullName evidence="1">Type I-D CRISPR-associated protein Cas5/Csc1</fullName>
    </submittedName>
</protein>